<reference evidence="2" key="1">
    <citation type="submission" date="2021-01" db="EMBL/GenBank/DDBJ databases">
        <authorList>
            <person name="Li R."/>
            <person name="Bekaert M."/>
        </authorList>
    </citation>
    <scope>NUCLEOTIDE SEQUENCE</scope>
    <source>
        <strain evidence="2">Farmed</strain>
    </source>
</reference>
<feature type="transmembrane region" description="Helical" evidence="1">
    <location>
        <begin position="195"/>
        <end position="214"/>
    </location>
</feature>
<evidence type="ECO:0000256" key="1">
    <source>
        <dbReference type="SAM" id="Phobius"/>
    </source>
</evidence>
<gene>
    <name evidence="2" type="ORF">SPHA_74078</name>
</gene>
<keyword evidence="1" id="KW-0472">Membrane</keyword>
<feature type="transmembrane region" description="Helical" evidence="1">
    <location>
        <begin position="318"/>
        <end position="341"/>
    </location>
</feature>
<feature type="transmembrane region" description="Helical" evidence="1">
    <location>
        <begin position="252"/>
        <end position="270"/>
    </location>
</feature>
<feature type="transmembrane region" description="Helical" evidence="1">
    <location>
        <begin position="103"/>
        <end position="124"/>
    </location>
</feature>
<comment type="caution">
    <text evidence="2">The sequence shown here is derived from an EMBL/GenBank/DDBJ whole genome shotgun (WGS) entry which is preliminary data.</text>
</comment>
<name>A0A812EHY9_ACAPH</name>
<keyword evidence="3" id="KW-1185">Reference proteome</keyword>
<keyword evidence="1" id="KW-1133">Transmembrane helix</keyword>
<feature type="transmembrane region" description="Helical" evidence="1">
    <location>
        <begin position="47"/>
        <end position="65"/>
    </location>
</feature>
<feature type="transmembrane region" description="Helical" evidence="1">
    <location>
        <begin position="164"/>
        <end position="183"/>
    </location>
</feature>
<feature type="transmembrane region" description="Helical" evidence="1">
    <location>
        <begin position="226"/>
        <end position="246"/>
    </location>
</feature>
<dbReference type="Proteomes" id="UP000597762">
    <property type="component" value="Unassembled WGS sequence"/>
</dbReference>
<proteinExistence type="predicted"/>
<organism evidence="2 3">
    <name type="scientific">Acanthosepion pharaonis</name>
    <name type="common">Pharaoh cuttlefish</name>
    <name type="synonym">Sepia pharaonis</name>
    <dbReference type="NCBI Taxonomy" id="158019"/>
    <lineage>
        <taxon>Eukaryota</taxon>
        <taxon>Metazoa</taxon>
        <taxon>Spiralia</taxon>
        <taxon>Lophotrochozoa</taxon>
        <taxon>Mollusca</taxon>
        <taxon>Cephalopoda</taxon>
        <taxon>Coleoidea</taxon>
        <taxon>Decapodiformes</taxon>
        <taxon>Sepiida</taxon>
        <taxon>Sepiina</taxon>
        <taxon>Sepiidae</taxon>
        <taxon>Acanthosepion</taxon>
    </lineage>
</organism>
<feature type="transmembrane region" description="Helical" evidence="1">
    <location>
        <begin position="77"/>
        <end position="96"/>
    </location>
</feature>
<accession>A0A812EHY9</accession>
<keyword evidence="1" id="KW-0812">Transmembrane</keyword>
<evidence type="ECO:0000313" key="2">
    <source>
        <dbReference type="EMBL" id="CAE1324314.1"/>
    </source>
</evidence>
<feature type="transmembrane region" description="Helical" evidence="1">
    <location>
        <begin position="277"/>
        <end position="302"/>
    </location>
</feature>
<dbReference type="AlphaFoldDB" id="A0A812EHY9"/>
<evidence type="ECO:0000313" key="3">
    <source>
        <dbReference type="Proteomes" id="UP000597762"/>
    </source>
</evidence>
<protein>
    <submittedName>
        <fullName evidence="2">Uncharacterized protein</fullName>
    </submittedName>
</protein>
<dbReference type="EMBL" id="CAHIKZ030005407">
    <property type="protein sequence ID" value="CAE1324314.1"/>
    <property type="molecule type" value="Genomic_DNA"/>
</dbReference>
<sequence length="342" mass="39282">MCVIFIINSLPTVRHGTRYAYQVLPLISFHFPLIFQLSHYLSLKLSYLYSSYILFPPISLFNVLLSSSSLNSQPAPLLFFFLFSLASSTLSVFFFFSLARSTLSIFLSLSAWLDLLTVFFFFSICLGLPALIFFFFSSGPCLPTTCLFLFFFPPPSLARTTHCFFFYLAGFNHPIFFLLGWIYQLTPHLTRSTSIQSSHCFFLLCLLLSHSFSLASLQFWTITSWLLLHFLSSLILTLCLLLLTLFNSLFVHYYIFPLCLLTFPLSFLCIRPLFIQSFYILLAVLFVFVVSPLLLTLCPLFITHSLSPHSFLTLCSPTFLPCLFILSFCYIMIVFPSLILFL</sequence>
<feature type="transmembrane region" description="Helical" evidence="1">
    <location>
        <begin position="130"/>
        <end position="152"/>
    </location>
</feature>